<dbReference type="InterPro" id="IPR045090">
    <property type="entry name" value="Pept_M3A_M3B"/>
</dbReference>
<keyword evidence="3 7" id="KW-0479">Metal-binding</keyword>
<dbReference type="InterPro" id="IPR001567">
    <property type="entry name" value="Pept_M3A_M3B_dom"/>
</dbReference>
<keyword evidence="10" id="KW-1185">Reference proteome</keyword>
<evidence type="ECO:0000256" key="4">
    <source>
        <dbReference type="ARBA" id="ARBA00022801"/>
    </source>
</evidence>
<dbReference type="GO" id="GO:0006508">
    <property type="term" value="P:proteolysis"/>
    <property type="evidence" value="ECO:0007669"/>
    <property type="project" value="UniProtKB-KW"/>
</dbReference>
<dbReference type="GO" id="GO:0046872">
    <property type="term" value="F:metal ion binding"/>
    <property type="evidence" value="ECO:0007669"/>
    <property type="project" value="UniProtKB-UniRule"/>
</dbReference>
<evidence type="ECO:0000256" key="2">
    <source>
        <dbReference type="ARBA" id="ARBA00022670"/>
    </source>
</evidence>
<dbReference type="Gene3D" id="1.10.1370.10">
    <property type="entry name" value="Neurolysin, domain 3"/>
    <property type="match status" value="1"/>
</dbReference>
<dbReference type="Proteomes" id="UP001153712">
    <property type="component" value="Chromosome 3"/>
</dbReference>
<evidence type="ECO:0000256" key="6">
    <source>
        <dbReference type="ARBA" id="ARBA00023049"/>
    </source>
</evidence>
<dbReference type="Gene3D" id="1.10.1370.40">
    <property type="match status" value="1"/>
</dbReference>
<name>A0A9N9XSD3_PHYSR</name>
<keyword evidence="4 7" id="KW-0378">Hydrolase</keyword>
<evidence type="ECO:0000313" key="9">
    <source>
        <dbReference type="EMBL" id="CAG9860126.1"/>
    </source>
</evidence>
<dbReference type="AlphaFoldDB" id="A0A9N9XSD3"/>
<dbReference type="PANTHER" id="PTHR11804">
    <property type="entry name" value="PROTEASE M3 THIMET OLIGOPEPTIDASE-RELATED"/>
    <property type="match status" value="1"/>
</dbReference>
<dbReference type="GO" id="GO:0004222">
    <property type="term" value="F:metalloendopeptidase activity"/>
    <property type="evidence" value="ECO:0007669"/>
    <property type="project" value="InterPro"/>
</dbReference>
<dbReference type="FunFam" id="1.10.1370.40:FF:000008">
    <property type="entry name" value="Oligopeptidase, putative"/>
    <property type="match status" value="1"/>
</dbReference>
<evidence type="ECO:0000256" key="3">
    <source>
        <dbReference type="ARBA" id="ARBA00022723"/>
    </source>
</evidence>
<keyword evidence="6 7" id="KW-0482">Metalloprotease</keyword>
<keyword evidence="2 7" id="KW-0645">Protease</keyword>
<sequence length="716" mass="82810">MISSNWSRSILGIKFIPRRYQHGYIILVPEIGEESDAKKPLVKSDGLPEFNNVTIENCRAAVAKESLEFEAGVKSIEKDLQDKPPKDIFKQVFNPLEVLGAPLDLIWGLSKTLYLGNSSLMPTSNYISIHERARQARASKYNNKTIYNAVRDALQTKTDKTVEETRILQKFLIEGKLNGLELEDKNFTIFAEYMATLSKEKSSFKLKNEISTKRFSHVIGDKAIVNDFPDYVLKSASLNPHLPEKGPWKLTLQPHIYRAVLECCPERKIRWNFWQAMVNRGYHHGDRELSTSLTVEEIRFARRDIAKLLGFENFAEMSMQTKMASSVSEVKNVINTLLEEAYPAQENEVKELYEFAASRGFEHEQLELWDVDYWKKQQQKFLYVHSDDDVKAYFPLKSVMNGLFEFCEKMFNIKIKERPKTTVWHKDVKFYDIFEDYSSAPIAGFYFDPYARDQQKIDSSGWMVAIQNKSEICSKIPLGALIFNFDPPTSGRDSCLTFKETKNLFKKFGHNLQHLLTRVKYSEVAGLSNVEWDAVDVCGNVFGHWLENKTVVDKISSHYETGESLPNEMFESLMQSEKQLAGVDLCHEMYLASLDLELHSSKDFWADIVKKLWPNYRCFKLHSNDVHTCSFTRIFVEEWAAAYYSHLWSRMIAADIYSAFYEVRDNEQKTLEIGKRFRNSFLSLGGSVHPGQVFREFRGRDPSPKALLRSLGLKRK</sequence>
<proteinExistence type="inferred from homology"/>
<dbReference type="InterPro" id="IPR024077">
    <property type="entry name" value="Neurolysin/TOP_dom2"/>
</dbReference>
<dbReference type="PANTHER" id="PTHR11804:SF83">
    <property type="entry name" value="LD37516P"/>
    <property type="match status" value="1"/>
</dbReference>
<dbReference type="OrthoDB" id="534666at2759"/>
<dbReference type="SUPFAM" id="SSF55486">
    <property type="entry name" value="Metalloproteases ('zincins'), catalytic domain"/>
    <property type="match status" value="1"/>
</dbReference>
<dbReference type="EMBL" id="OU900096">
    <property type="protein sequence ID" value="CAG9860126.1"/>
    <property type="molecule type" value="Genomic_DNA"/>
</dbReference>
<comment type="cofactor">
    <cofactor evidence="7">
        <name>Zn(2+)</name>
        <dbReference type="ChEBI" id="CHEBI:29105"/>
    </cofactor>
    <text evidence="7">Binds 1 zinc ion.</text>
</comment>
<dbReference type="CDD" id="cd06456">
    <property type="entry name" value="M3A_DCP"/>
    <property type="match status" value="1"/>
</dbReference>
<dbReference type="InterPro" id="IPR034005">
    <property type="entry name" value="M3A_DCP"/>
</dbReference>
<evidence type="ECO:0000256" key="5">
    <source>
        <dbReference type="ARBA" id="ARBA00022833"/>
    </source>
</evidence>
<comment type="similarity">
    <text evidence="1 7">Belongs to the peptidase M3 family.</text>
</comment>
<dbReference type="FunFam" id="3.40.390.10:FF:000059">
    <property type="entry name" value="Oligopeptidase, putative"/>
    <property type="match status" value="1"/>
</dbReference>
<dbReference type="Gene3D" id="3.40.390.10">
    <property type="entry name" value="Collagenase (Catalytic Domain)"/>
    <property type="match status" value="1"/>
</dbReference>
<evidence type="ECO:0000259" key="8">
    <source>
        <dbReference type="Pfam" id="PF01432"/>
    </source>
</evidence>
<reference evidence="9" key="1">
    <citation type="submission" date="2022-01" db="EMBL/GenBank/DDBJ databases">
        <authorList>
            <person name="King R."/>
        </authorList>
    </citation>
    <scope>NUCLEOTIDE SEQUENCE</scope>
</reference>
<organism evidence="9 10">
    <name type="scientific">Phyllotreta striolata</name>
    <name type="common">Striped flea beetle</name>
    <name type="synonym">Crioceris striolata</name>
    <dbReference type="NCBI Taxonomy" id="444603"/>
    <lineage>
        <taxon>Eukaryota</taxon>
        <taxon>Metazoa</taxon>
        <taxon>Ecdysozoa</taxon>
        <taxon>Arthropoda</taxon>
        <taxon>Hexapoda</taxon>
        <taxon>Insecta</taxon>
        <taxon>Pterygota</taxon>
        <taxon>Neoptera</taxon>
        <taxon>Endopterygota</taxon>
        <taxon>Coleoptera</taxon>
        <taxon>Polyphaga</taxon>
        <taxon>Cucujiformia</taxon>
        <taxon>Chrysomeloidea</taxon>
        <taxon>Chrysomelidae</taxon>
        <taxon>Galerucinae</taxon>
        <taxon>Alticini</taxon>
        <taxon>Phyllotreta</taxon>
    </lineage>
</organism>
<dbReference type="InterPro" id="IPR024079">
    <property type="entry name" value="MetalloPept_cat_dom_sf"/>
</dbReference>
<accession>A0A9N9XSD3</accession>
<feature type="domain" description="Peptidase M3A/M3B catalytic" evidence="8">
    <location>
        <begin position="261"/>
        <end position="712"/>
    </location>
</feature>
<gene>
    <name evidence="9" type="ORF">PHYEVI_LOCUS6483</name>
</gene>
<dbReference type="Pfam" id="PF01432">
    <property type="entry name" value="Peptidase_M3"/>
    <property type="match status" value="1"/>
</dbReference>
<evidence type="ECO:0000313" key="10">
    <source>
        <dbReference type="Proteomes" id="UP001153712"/>
    </source>
</evidence>
<keyword evidence="5 7" id="KW-0862">Zinc</keyword>
<evidence type="ECO:0000256" key="1">
    <source>
        <dbReference type="ARBA" id="ARBA00006040"/>
    </source>
</evidence>
<protein>
    <recommendedName>
        <fullName evidence="8">Peptidase M3A/M3B catalytic domain-containing protein</fullName>
    </recommendedName>
</protein>
<evidence type="ECO:0000256" key="7">
    <source>
        <dbReference type="RuleBase" id="RU003435"/>
    </source>
</evidence>